<dbReference type="NCBIfam" id="TIGR00254">
    <property type="entry name" value="GGDEF"/>
    <property type="match status" value="1"/>
</dbReference>
<evidence type="ECO:0000259" key="1">
    <source>
        <dbReference type="PROSITE" id="PS50112"/>
    </source>
</evidence>
<dbReference type="Pfam" id="PF13426">
    <property type="entry name" value="PAS_9"/>
    <property type="match status" value="1"/>
</dbReference>
<dbReference type="Pfam" id="PF08447">
    <property type="entry name" value="PAS_3"/>
    <property type="match status" value="1"/>
</dbReference>
<dbReference type="SUPFAM" id="SSF141868">
    <property type="entry name" value="EAL domain-like"/>
    <property type="match status" value="1"/>
</dbReference>
<protein>
    <submittedName>
        <fullName evidence="5">EAL domain-containing protein</fullName>
    </submittedName>
</protein>
<dbReference type="SMART" id="SM00052">
    <property type="entry name" value="EAL"/>
    <property type="match status" value="1"/>
</dbReference>
<dbReference type="PROSITE" id="PS50883">
    <property type="entry name" value="EAL"/>
    <property type="match status" value="1"/>
</dbReference>
<organism evidence="5 6">
    <name type="scientific">Aminithiophilus ramosus</name>
    <dbReference type="NCBI Taxonomy" id="3029084"/>
    <lineage>
        <taxon>Bacteria</taxon>
        <taxon>Thermotogati</taxon>
        <taxon>Synergistota</taxon>
        <taxon>Synergistia</taxon>
        <taxon>Synergistales</taxon>
        <taxon>Aminithiophilaceae</taxon>
        <taxon>Aminithiophilus</taxon>
    </lineage>
</organism>
<name>A0A9Q7AMA8_9BACT</name>
<dbReference type="InterPro" id="IPR000700">
    <property type="entry name" value="PAS-assoc_C"/>
</dbReference>
<dbReference type="InterPro" id="IPR000014">
    <property type="entry name" value="PAS"/>
</dbReference>
<dbReference type="SUPFAM" id="SSF55073">
    <property type="entry name" value="Nucleotide cyclase"/>
    <property type="match status" value="1"/>
</dbReference>
<dbReference type="SMART" id="SM00267">
    <property type="entry name" value="GGDEF"/>
    <property type="match status" value="1"/>
</dbReference>
<dbReference type="SUPFAM" id="SSF55785">
    <property type="entry name" value="PYP-like sensor domain (PAS domain)"/>
    <property type="match status" value="3"/>
</dbReference>
<accession>A0A9Q7AMA8</accession>
<dbReference type="SMART" id="SM00086">
    <property type="entry name" value="PAC"/>
    <property type="match status" value="2"/>
</dbReference>
<dbReference type="NCBIfam" id="TIGR00229">
    <property type="entry name" value="sensory_box"/>
    <property type="match status" value="2"/>
</dbReference>
<dbReference type="Gene3D" id="3.30.70.270">
    <property type="match status" value="1"/>
</dbReference>
<dbReference type="RefSeq" id="WP_274373208.1">
    <property type="nucleotide sequence ID" value="NZ_CP072943.1"/>
</dbReference>
<dbReference type="InterPro" id="IPR013655">
    <property type="entry name" value="PAS_fold_3"/>
</dbReference>
<dbReference type="InterPro" id="IPR052155">
    <property type="entry name" value="Biofilm_reg_signaling"/>
</dbReference>
<gene>
    <name evidence="5" type="ORF">KAR29_11910</name>
</gene>
<evidence type="ECO:0000259" key="2">
    <source>
        <dbReference type="PROSITE" id="PS50113"/>
    </source>
</evidence>
<dbReference type="InterPro" id="IPR035965">
    <property type="entry name" value="PAS-like_dom_sf"/>
</dbReference>
<proteinExistence type="predicted"/>
<dbReference type="InterPro" id="IPR001610">
    <property type="entry name" value="PAC"/>
</dbReference>
<dbReference type="InterPro" id="IPR013656">
    <property type="entry name" value="PAS_4"/>
</dbReference>
<dbReference type="Gene3D" id="3.30.450.20">
    <property type="entry name" value="PAS domain"/>
    <property type="match status" value="3"/>
</dbReference>
<dbReference type="EMBL" id="CP072943">
    <property type="protein sequence ID" value="QTX32008.1"/>
    <property type="molecule type" value="Genomic_DNA"/>
</dbReference>
<dbReference type="CDD" id="cd01949">
    <property type="entry name" value="GGDEF"/>
    <property type="match status" value="1"/>
</dbReference>
<dbReference type="InterPro" id="IPR043128">
    <property type="entry name" value="Rev_trsase/Diguanyl_cyclase"/>
</dbReference>
<dbReference type="CDD" id="cd01948">
    <property type="entry name" value="EAL"/>
    <property type="match status" value="1"/>
</dbReference>
<dbReference type="PANTHER" id="PTHR44757:SF2">
    <property type="entry name" value="BIOFILM ARCHITECTURE MAINTENANCE PROTEIN MBAA"/>
    <property type="match status" value="1"/>
</dbReference>
<dbReference type="Proteomes" id="UP000671879">
    <property type="component" value="Chromosome"/>
</dbReference>
<feature type="domain" description="GGDEF" evidence="4">
    <location>
        <begin position="444"/>
        <end position="577"/>
    </location>
</feature>
<sequence>MADKNDSCAFLRSGTCLGTDRRAEEVRRLQVQEESLRLLLEISPDPICLKDERGRYLAVNLAFCELHDLRDVEVVGKTVDDLARAFPDRVTDALRHACAASDEEAWRNPQERRPRHVAVDVRGERRFFDVVKVPLLSDRGSPCRLVVFGRDVTEREAALADLRENRRRVGEILRIAQMGCWAWYPAEDRFEWDEGAAAVLGGLPSEIAPDPASFSGRIHGDDRPRYGEAWRALVATGRYRCGYRFLRPDGKWVHLSSQAEGVYEGGRLVKVEGYVQDVTSSRAREKELLLAASVFENAVEGICITDAENRIVSVNPAFSAITGYGADEVLGRDPRILKSDRHPKAFYEAFWLGLLSEGRWQGEIWNRRKNGETYPEWISVSVLRDEEGVPLNYIAVFRDLSQHAFRESGILLPSYHDPLTDLPNKALFTDRLNQELIRARKGRHTFGVIYVDLDRFKNLNDSFGHFLGDQFLQQVAERLLAVSLTTDTVARFGGDEFGILVQEAHGPADLLKRAETFLSAFRQPFDLDGRSVFISASAGVSVFPLDGDDADSLLSKADLAMYRAKELGGNQAGFFTEELGEKTSRQMLLESSLRQALVKGEFSLFYQPLLNLAEGRVVSLEALVRWDHPLAGLTGPGEFIPLAEETGLILPLGDWIFREVCRQVRLWRDLGLSSFRVAVNLSPRQFNRRGLADHLCALLAERSLSPDDVELEITEGTFFTDDGSFEMVEELRRRGFRLFIDDFGTGYSSLSYLRRLPVTGLKIDQSFVRDMADEPSMRAIVRTVIELARTLGLEAIAEGVESDEILRLLREMGCPVIQGYWLSRPLPPDQIRPLLDPGRRFP</sequence>
<evidence type="ECO:0000259" key="4">
    <source>
        <dbReference type="PROSITE" id="PS50887"/>
    </source>
</evidence>
<feature type="domain" description="PAS" evidence="1">
    <location>
        <begin position="32"/>
        <end position="78"/>
    </location>
</feature>
<evidence type="ECO:0000313" key="6">
    <source>
        <dbReference type="Proteomes" id="UP000671879"/>
    </source>
</evidence>
<feature type="domain" description="PAC" evidence="2">
    <location>
        <begin position="110"/>
        <end position="164"/>
    </location>
</feature>
<evidence type="ECO:0000313" key="5">
    <source>
        <dbReference type="EMBL" id="QTX32008.1"/>
    </source>
</evidence>
<feature type="domain" description="PAS" evidence="1">
    <location>
        <begin position="294"/>
        <end position="344"/>
    </location>
</feature>
<dbReference type="Gene3D" id="3.20.20.450">
    <property type="entry name" value="EAL domain"/>
    <property type="match status" value="1"/>
</dbReference>
<keyword evidence="6" id="KW-1185">Reference proteome</keyword>
<dbReference type="PROSITE" id="PS50887">
    <property type="entry name" value="GGDEF"/>
    <property type="match status" value="1"/>
</dbReference>
<dbReference type="InterPro" id="IPR035919">
    <property type="entry name" value="EAL_sf"/>
</dbReference>
<dbReference type="InterPro" id="IPR001633">
    <property type="entry name" value="EAL_dom"/>
</dbReference>
<dbReference type="SMART" id="SM00091">
    <property type="entry name" value="PAS"/>
    <property type="match status" value="3"/>
</dbReference>
<dbReference type="InterPro" id="IPR029787">
    <property type="entry name" value="Nucleotide_cyclase"/>
</dbReference>
<dbReference type="KEGG" id="aram:KAR29_11910"/>
<evidence type="ECO:0000259" key="3">
    <source>
        <dbReference type="PROSITE" id="PS50883"/>
    </source>
</evidence>
<dbReference type="Pfam" id="PF00563">
    <property type="entry name" value="EAL"/>
    <property type="match status" value="1"/>
</dbReference>
<dbReference type="PROSITE" id="PS50112">
    <property type="entry name" value="PAS"/>
    <property type="match status" value="2"/>
</dbReference>
<reference evidence="6" key="1">
    <citation type="submission" date="2021-04" db="EMBL/GenBank/DDBJ databases">
        <title>A novel Synergistetes isolate from a pyrite-forming mixed culture.</title>
        <authorList>
            <person name="Bunk B."/>
            <person name="Sproer C."/>
            <person name="Spring S."/>
            <person name="Pester M."/>
        </authorList>
    </citation>
    <scope>NUCLEOTIDE SEQUENCE [LARGE SCALE GENOMIC DNA]</scope>
    <source>
        <strain evidence="6">J.5.4.2-T.3.5.2</strain>
    </source>
</reference>
<dbReference type="AlphaFoldDB" id="A0A9Q7AMA8"/>
<dbReference type="PANTHER" id="PTHR44757">
    <property type="entry name" value="DIGUANYLATE CYCLASE DGCP"/>
    <property type="match status" value="1"/>
</dbReference>
<dbReference type="InterPro" id="IPR000160">
    <property type="entry name" value="GGDEF_dom"/>
</dbReference>
<dbReference type="PROSITE" id="PS50113">
    <property type="entry name" value="PAC"/>
    <property type="match status" value="1"/>
</dbReference>
<dbReference type="Pfam" id="PF00990">
    <property type="entry name" value="GGDEF"/>
    <property type="match status" value="1"/>
</dbReference>
<dbReference type="CDD" id="cd00130">
    <property type="entry name" value="PAS"/>
    <property type="match status" value="3"/>
</dbReference>
<feature type="domain" description="EAL" evidence="3">
    <location>
        <begin position="586"/>
        <end position="839"/>
    </location>
</feature>
<dbReference type="Pfam" id="PF08448">
    <property type="entry name" value="PAS_4"/>
    <property type="match status" value="1"/>
</dbReference>